<dbReference type="InterPro" id="IPR029057">
    <property type="entry name" value="PRTase-like"/>
</dbReference>
<dbReference type="PANTHER" id="PTHR47505:SF1">
    <property type="entry name" value="DNA UTILIZATION PROTEIN YHGH"/>
    <property type="match status" value="1"/>
</dbReference>
<comment type="caution">
    <text evidence="2">The sequence shown here is derived from an EMBL/GenBank/DDBJ whole genome shotgun (WGS) entry which is preliminary data.</text>
</comment>
<organism evidence="2 3">
    <name type="scientific">Porphyromonas endodontalis (strain ATCC 35406 / DSM 24491 / JCM 8526 / CCUG 16442 / BCRC 14492 / NCTC 13058 / HG 370)</name>
    <name type="common">Bacteroides endodontalis</name>
    <dbReference type="NCBI Taxonomy" id="553175"/>
    <lineage>
        <taxon>Bacteria</taxon>
        <taxon>Pseudomonadati</taxon>
        <taxon>Bacteroidota</taxon>
        <taxon>Bacteroidia</taxon>
        <taxon>Bacteroidales</taxon>
        <taxon>Porphyromonadaceae</taxon>
        <taxon>Porphyromonas</taxon>
    </lineage>
</organism>
<dbReference type="RefSeq" id="WP_004335021.1">
    <property type="nucleotide sequence ID" value="NZ_ACNN01000035.1"/>
</dbReference>
<accession>C3JCV8</accession>
<dbReference type="eggNOG" id="COG1040">
    <property type="taxonomic scope" value="Bacteria"/>
</dbReference>
<dbReference type="SUPFAM" id="SSF53271">
    <property type="entry name" value="PRTase-like"/>
    <property type="match status" value="1"/>
</dbReference>
<dbReference type="CDD" id="cd06223">
    <property type="entry name" value="PRTases_typeI"/>
    <property type="match status" value="1"/>
</dbReference>
<proteinExistence type="inferred from homology"/>
<dbReference type="GeneID" id="93366248"/>
<protein>
    <submittedName>
        <fullName evidence="2">ComF family protein</fullName>
    </submittedName>
</protein>
<evidence type="ECO:0000313" key="3">
    <source>
        <dbReference type="Proteomes" id="UP000004295"/>
    </source>
</evidence>
<reference evidence="2 3" key="1">
    <citation type="submission" date="2009-04" db="EMBL/GenBank/DDBJ databases">
        <authorList>
            <person name="Sebastian Y."/>
            <person name="Madupu R."/>
            <person name="Durkin A.S."/>
            <person name="Torralba M."/>
            <person name="Methe B."/>
            <person name="Sutton G.G."/>
            <person name="Strausberg R.L."/>
            <person name="Nelson K.E."/>
        </authorList>
    </citation>
    <scope>NUCLEOTIDE SEQUENCE [LARGE SCALE GENOMIC DNA]</scope>
    <source>
        <strain evidence="3">ATCC 35406 / BCRC 14492 / JCM 8526 / NCTC 13058 / HG 370</strain>
    </source>
</reference>
<keyword evidence="3" id="KW-1185">Reference proteome</keyword>
<name>C3JCV8_POREA</name>
<dbReference type="EMBL" id="ACNN01000035">
    <property type="protein sequence ID" value="EEN81981.1"/>
    <property type="molecule type" value="Genomic_DNA"/>
</dbReference>
<dbReference type="STRING" id="553175.POREN0001_1979"/>
<sequence length="237" mass="26273">MSIRTYRYVPPRRWQTYLKACLEILYPQYCPVCHHLLAPEMEGICPDCLLSLPLYHDKLLHAADRLEGGVFPFDQLLAGYQFSRNNAVQEVVHSIKYQRNRALGITLGRVLAHRFALSPARYDLLIPIATHPKREALRGYNQAEAIARGVSMASGIPVAKETLIRNGRHSQTMLGREDRLRSMVGAFSLSRDVPAEGSRLLLVDDVLTTGATLVAAADTLALTAPESLTALVLAVDE</sequence>
<dbReference type="AlphaFoldDB" id="C3JCV8"/>
<evidence type="ECO:0000313" key="2">
    <source>
        <dbReference type="EMBL" id="EEN81981.1"/>
    </source>
</evidence>
<dbReference type="InterPro" id="IPR051910">
    <property type="entry name" value="ComF/GntX_DNA_util-trans"/>
</dbReference>
<comment type="similarity">
    <text evidence="1">Belongs to the ComF/GntX family.</text>
</comment>
<dbReference type="PANTHER" id="PTHR47505">
    <property type="entry name" value="DNA UTILIZATION PROTEIN YHGH"/>
    <property type="match status" value="1"/>
</dbReference>
<dbReference type="InterPro" id="IPR000836">
    <property type="entry name" value="PRTase_dom"/>
</dbReference>
<gene>
    <name evidence="2" type="ORF">POREN0001_1979</name>
</gene>
<dbReference type="Gene3D" id="3.40.50.2020">
    <property type="match status" value="1"/>
</dbReference>
<evidence type="ECO:0000256" key="1">
    <source>
        <dbReference type="ARBA" id="ARBA00008007"/>
    </source>
</evidence>
<dbReference type="Proteomes" id="UP000004295">
    <property type="component" value="Unassembled WGS sequence"/>
</dbReference>